<comment type="cofactor">
    <cofactor evidence="1">
        <name>Mg(2+)</name>
        <dbReference type="ChEBI" id="CHEBI:18420"/>
    </cofactor>
</comment>
<dbReference type="Gene3D" id="3.30.70.3000">
    <property type="match status" value="1"/>
</dbReference>
<evidence type="ECO:0000313" key="13">
    <source>
        <dbReference type="EMBL" id="TQF10673.1"/>
    </source>
</evidence>
<evidence type="ECO:0000256" key="4">
    <source>
        <dbReference type="ARBA" id="ARBA00022679"/>
    </source>
</evidence>
<dbReference type="Pfam" id="PF14413">
    <property type="entry name" value="Thg1C"/>
    <property type="match status" value="1"/>
</dbReference>
<dbReference type="Proteomes" id="UP000315369">
    <property type="component" value="Unassembled WGS sequence"/>
</dbReference>
<evidence type="ECO:0000256" key="1">
    <source>
        <dbReference type="ARBA" id="ARBA00001946"/>
    </source>
</evidence>
<keyword evidence="8" id="KW-0547">Nucleotide-binding</keyword>
<protein>
    <recommendedName>
        <fullName evidence="3">tRNA(His) guanylyltransferase</fullName>
        <ecNumber evidence="3">2.7.7.79</ecNumber>
    </recommendedName>
</protein>
<keyword evidence="7" id="KW-0479">Metal-binding</keyword>
<evidence type="ECO:0000256" key="9">
    <source>
        <dbReference type="ARBA" id="ARBA00022842"/>
    </source>
</evidence>
<keyword evidence="10" id="KW-0342">GTP-binding</keyword>
<name>A0A540WNR8_9BACT</name>
<sequence>MWDPDELAQRMRRGEMFHDLRLLPGAWAVVRVDGRGFSRFTQERFEKPFDPLFHRLMVRTASALLEEFQGAYAYTQSDEISVLFRPDWSLYDREVEKLVSLSAGLASATFTHALGVPAVFDGRVWLGADERSVLDYFAWRQADGTRCSLHGWCYWTLRKEGLSAAQATRELDGRPVSFKHELLFQRGINFNELALWQRRGSAIRWEHYTKEGVDPRDGSRHLTTRRRLGVDSELPMKEAYERYLREVLAASAVEAR</sequence>
<proteinExistence type="inferred from homology"/>
<evidence type="ECO:0000313" key="14">
    <source>
        <dbReference type="Proteomes" id="UP000315369"/>
    </source>
</evidence>
<dbReference type="InterPro" id="IPR025845">
    <property type="entry name" value="Thg1_C_dom"/>
</dbReference>
<keyword evidence="5" id="KW-0819">tRNA processing</keyword>
<gene>
    <name evidence="13" type="ORF">FJV41_38245</name>
</gene>
<dbReference type="EMBL" id="VIFM01000237">
    <property type="protein sequence ID" value="TQF10673.1"/>
    <property type="molecule type" value="Genomic_DNA"/>
</dbReference>
<dbReference type="GO" id="GO:0000287">
    <property type="term" value="F:magnesium ion binding"/>
    <property type="evidence" value="ECO:0007669"/>
    <property type="project" value="InterPro"/>
</dbReference>
<dbReference type="AlphaFoldDB" id="A0A540WNR8"/>
<keyword evidence="14" id="KW-1185">Reference proteome</keyword>
<evidence type="ECO:0000256" key="6">
    <source>
        <dbReference type="ARBA" id="ARBA00022695"/>
    </source>
</evidence>
<evidence type="ECO:0000256" key="7">
    <source>
        <dbReference type="ARBA" id="ARBA00022723"/>
    </source>
</evidence>
<dbReference type="PANTHER" id="PTHR12729:SF6">
    <property type="entry name" value="TRNA(HIS) GUANYLYLTRANSFERASE-RELATED"/>
    <property type="match status" value="1"/>
</dbReference>
<evidence type="ECO:0000256" key="2">
    <source>
        <dbReference type="ARBA" id="ARBA00010113"/>
    </source>
</evidence>
<feature type="domain" description="tRNAHis guanylyltransferase catalytic" evidence="11">
    <location>
        <begin position="9"/>
        <end position="115"/>
    </location>
</feature>
<dbReference type="InterPro" id="IPR024956">
    <property type="entry name" value="tRNAHis_GuaTrfase_cat"/>
</dbReference>
<evidence type="ECO:0000256" key="5">
    <source>
        <dbReference type="ARBA" id="ARBA00022694"/>
    </source>
</evidence>
<dbReference type="Pfam" id="PF04446">
    <property type="entry name" value="Thg1"/>
    <property type="match status" value="1"/>
</dbReference>
<dbReference type="PANTHER" id="PTHR12729">
    <property type="entry name" value="TRNA(HIS) GUANYLYLTRANSFERASE-RELATED"/>
    <property type="match status" value="1"/>
</dbReference>
<evidence type="ECO:0000259" key="11">
    <source>
        <dbReference type="Pfam" id="PF04446"/>
    </source>
</evidence>
<dbReference type="GO" id="GO:0008193">
    <property type="term" value="F:tRNA guanylyltransferase activity"/>
    <property type="evidence" value="ECO:0007669"/>
    <property type="project" value="UniProtKB-EC"/>
</dbReference>
<dbReference type="InterPro" id="IPR038469">
    <property type="entry name" value="tRNAHis_GuaTrfase_Thg1_sf"/>
</dbReference>
<dbReference type="GO" id="GO:0006400">
    <property type="term" value="P:tRNA modification"/>
    <property type="evidence" value="ECO:0007669"/>
    <property type="project" value="InterPro"/>
</dbReference>
<organism evidence="13 14">
    <name type="scientific">Myxococcus llanfairpwllgwyngyllgogerychwyrndrobwllllantysiliogogogochensis</name>
    <dbReference type="NCBI Taxonomy" id="2590453"/>
    <lineage>
        <taxon>Bacteria</taxon>
        <taxon>Pseudomonadati</taxon>
        <taxon>Myxococcota</taxon>
        <taxon>Myxococcia</taxon>
        <taxon>Myxococcales</taxon>
        <taxon>Cystobacterineae</taxon>
        <taxon>Myxococcaceae</taxon>
        <taxon>Myxococcus</taxon>
    </lineage>
</organism>
<dbReference type="OrthoDB" id="4547336at2"/>
<comment type="caution">
    <text evidence="13">The sequence shown here is derived from an EMBL/GenBank/DDBJ whole genome shotgun (WGS) entry which is preliminary data.</text>
</comment>
<comment type="similarity">
    <text evidence="2">Belongs to the tRNA(His) guanylyltransferase family.</text>
</comment>
<evidence type="ECO:0000259" key="12">
    <source>
        <dbReference type="Pfam" id="PF14413"/>
    </source>
</evidence>
<evidence type="ECO:0000256" key="3">
    <source>
        <dbReference type="ARBA" id="ARBA00012511"/>
    </source>
</evidence>
<dbReference type="GO" id="GO:0005525">
    <property type="term" value="F:GTP binding"/>
    <property type="evidence" value="ECO:0007669"/>
    <property type="project" value="UniProtKB-KW"/>
</dbReference>
<dbReference type="EC" id="2.7.7.79" evidence="3"/>
<keyword evidence="6 13" id="KW-0548">Nucleotidyltransferase</keyword>
<reference evidence="13 14" key="1">
    <citation type="submission" date="2019-06" db="EMBL/GenBank/DDBJ databases">
        <authorList>
            <person name="Livingstone P."/>
            <person name="Whitworth D."/>
        </authorList>
    </citation>
    <scope>NUCLEOTIDE SEQUENCE [LARGE SCALE GENOMIC DNA]</scope>
    <source>
        <strain evidence="13 14">AM401</strain>
    </source>
</reference>
<evidence type="ECO:0000256" key="10">
    <source>
        <dbReference type="ARBA" id="ARBA00023134"/>
    </source>
</evidence>
<keyword evidence="9" id="KW-0460">Magnesium</keyword>
<feature type="domain" description="Thg1 C-terminal" evidence="12">
    <location>
        <begin position="132"/>
        <end position="217"/>
    </location>
</feature>
<keyword evidence="4 13" id="KW-0808">Transferase</keyword>
<dbReference type="InterPro" id="IPR007537">
    <property type="entry name" value="tRNAHis_GuaTrfase_Thg1"/>
</dbReference>
<accession>A0A540WNR8</accession>
<evidence type="ECO:0000256" key="8">
    <source>
        <dbReference type="ARBA" id="ARBA00022741"/>
    </source>
</evidence>